<keyword evidence="10" id="KW-1185">Reference proteome</keyword>
<evidence type="ECO:0000256" key="4">
    <source>
        <dbReference type="ARBA" id="ARBA00022771"/>
    </source>
</evidence>
<dbReference type="GO" id="GO:0008270">
    <property type="term" value="F:zinc ion binding"/>
    <property type="evidence" value="ECO:0007669"/>
    <property type="project" value="UniProtKB-KW"/>
</dbReference>
<comment type="caution">
    <text evidence="9">The sequence shown here is derived from an EMBL/GenBank/DDBJ whole genome shotgun (WGS) entry which is preliminary data.</text>
</comment>
<dbReference type="SUPFAM" id="SSF57667">
    <property type="entry name" value="beta-beta-alpha zinc fingers"/>
    <property type="match status" value="1"/>
</dbReference>
<keyword evidence="2" id="KW-0479">Metal-binding</keyword>
<dbReference type="STRING" id="1441469.A0A225B6M0"/>
<dbReference type="AlphaFoldDB" id="A0A225B6M0"/>
<reference evidence="9 10" key="1">
    <citation type="submission" date="2015-06" db="EMBL/GenBank/DDBJ databases">
        <title>Talaromyces atroroseus IBT 11181 draft genome.</title>
        <authorList>
            <person name="Rasmussen K.B."/>
            <person name="Rasmussen S."/>
            <person name="Petersen B."/>
            <person name="Sicheritz-Ponten T."/>
            <person name="Mortensen U.H."/>
            <person name="Thrane U."/>
        </authorList>
    </citation>
    <scope>NUCLEOTIDE SEQUENCE [LARGE SCALE GENOMIC DNA]</scope>
    <source>
        <strain evidence="9 10">IBT 11181</strain>
    </source>
</reference>
<dbReference type="EMBL" id="LFMY01000003">
    <property type="protein sequence ID" value="OKL62515.1"/>
    <property type="molecule type" value="Genomic_DNA"/>
</dbReference>
<evidence type="ECO:0000313" key="9">
    <source>
        <dbReference type="EMBL" id="OKL62515.1"/>
    </source>
</evidence>
<feature type="domain" description="C2H2-type" evidence="8">
    <location>
        <begin position="9"/>
        <end position="27"/>
    </location>
</feature>
<organism evidence="9 10">
    <name type="scientific">Talaromyces atroroseus</name>
    <dbReference type="NCBI Taxonomy" id="1441469"/>
    <lineage>
        <taxon>Eukaryota</taxon>
        <taxon>Fungi</taxon>
        <taxon>Dikarya</taxon>
        <taxon>Ascomycota</taxon>
        <taxon>Pezizomycotina</taxon>
        <taxon>Eurotiomycetes</taxon>
        <taxon>Eurotiomycetidae</taxon>
        <taxon>Eurotiales</taxon>
        <taxon>Trichocomaceae</taxon>
        <taxon>Talaromyces</taxon>
        <taxon>Talaromyces sect. Trachyspermi</taxon>
    </lineage>
</organism>
<name>A0A225B6M0_TALAT</name>
<dbReference type="PROSITE" id="PS50157">
    <property type="entry name" value="ZINC_FINGER_C2H2_2"/>
    <property type="match status" value="1"/>
</dbReference>
<dbReference type="GO" id="GO:0005634">
    <property type="term" value="C:nucleus"/>
    <property type="evidence" value="ECO:0007669"/>
    <property type="project" value="UniProtKB-SubCell"/>
</dbReference>
<comment type="subcellular location">
    <subcellularLocation>
        <location evidence="1">Nucleus</location>
    </subcellularLocation>
</comment>
<evidence type="ECO:0000259" key="8">
    <source>
        <dbReference type="PROSITE" id="PS50157"/>
    </source>
</evidence>
<dbReference type="InterPro" id="IPR051059">
    <property type="entry name" value="VerF-like"/>
</dbReference>
<keyword evidence="6" id="KW-0539">Nucleus</keyword>
<dbReference type="RefSeq" id="XP_020122636.1">
    <property type="nucleotide sequence ID" value="XM_020265016.1"/>
</dbReference>
<sequence length="605" mass="69434">MKPASDKNFRCNVCQRSFTRIDHLKRHHLRLIICVFTTRNVPSEEINQFQKPVNAVDADTLVHQRKLKLKVQNVHSITVMLGIKSIANGKTATEASLLKNEELELSDRGSIRFLLNGGTDSFTERFRLPPRSDRARGMQYHTQKELEEATNTANLKNVSSDFDDLTSFEESFMSLITGPFPEHQRSITDHFPGSFNADTVNFLGQDQTGGMAGDSSFYESENPFSKALIQAILATAWTIGIDANAQQEISSSLHFLLTTHRIHKFVSLYFQYWHRNCNIIHVPSFSLEQVSMPLLASVIFMEAMYSNDEHEAFVARRMLDFAELPTTDTERADWLSLQTLQAAFVMVVTQYWAGSKMSRNRAMEVRYNEIILTARRMGLTKCRHLLEDSLHEMLWIQKECRIRTMNIIALLDCAFSFYSNFPCRLTPAELECDLPCEDTIFGSKHPFSHPNFRFTRETTIYEAFRYLFQNGQAGSSSGKYDDHSRNQHQDYSSLGMSFTVTDMFFLIHPSSSPYNSQQPSLPDDPVVVSIRNALSRWRTLWADLRTRIPADEWAAIGFNKTAYNFWQVANLLITKKHSVDVIMQMEIKCEDKLGKLKVLLLDDND</sequence>
<dbReference type="GO" id="GO:0000978">
    <property type="term" value="F:RNA polymerase II cis-regulatory region sequence-specific DNA binding"/>
    <property type="evidence" value="ECO:0007669"/>
    <property type="project" value="InterPro"/>
</dbReference>
<dbReference type="PANTHER" id="PTHR40626">
    <property type="entry name" value="MIP31509P"/>
    <property type="match status" value="1"/>
</dbReference>
<protein>
    <recommendedName>
        <fullName evidence="8">C2H2-type domain-containing protein</fullName>
    </recommendedName>
</protein>
<proteinExistence type="predicted"/>
<dbReference type="GO" id="GO:0000981">
    <property type="term" value="F:DNA-binding transcription factor activity, RNA polymerase II-specific"/>
    <property type="evidence" value="ECO:0007669"/>
    <property type="project" value="InterPro"/>
</dbReference>
<keyword evidence="5" id="KW-0862">Zinc</keyword>
<accession>A0A225B6M0</accession>
<evidence type="ECO:0000256" key="3">
    <source>
        <dbReference type="ARBA" id="ARBA00022737"/>
    </source>
</evidence>
<evidence type="ECO:0000256" key="5">
    <source>
        <dbReference type="ARBA" id="ARBA00022833"/>
    </source>
</evidence>
<evidence type="ECO:0000256" key="1">
    <source>
        <dbReference type="ARBA" id="ARBA00004123"/>
    </source>
</evidence>
<dbReference type="InterPro" id="IPR007219">
    <property type="entry name" value="XnlR_reg_dom"/>
</dbReference>
<dbReference type="GeneID" id="31002676"/>
<evidence type="ECO:0000256" key="2">
    <source>
        <dbReference type="ARBA" id="ARBA00022723"/>
    </source>
</evidence>
<dbReference type="InterPro" id="IPR013087">
    <property type="entry name" value="Znf_C2H2_type"/>
</dbReference>
<dbReference type="Pfam" id="PF04082">
    <property type="entry name" value="Fungal_trans"/>
    <property type="match status" value="1"/>
</dbReference>
<dbReference type="Proteomes" id="UP000214365">
    <property type="component" value="Unassembled WGS sequence"/>
</dbReference>
<dbReference type="OrthoDB" id="10018191at2759"/>
<dbReference type="InterPro" id="IPR036236">
    <property type="entry name" value="Znf_C2H2_sf"/>
</dbReference>
<dbReference type="Gene3D" id="3.30.160.60">
    <property type="entry name" value="Classic Zinc Finger"/>
    <property type="match status" value="1"/>
</dbReference>
<evidence type="ECO:0000256" key="6">
    <source>
        <dbReference type="ARBA" id="ARBA00023242"/>
    </source>
</evidence>
<evidence type="ECO:0000256" key="7">
    <source>
        <dbReference type="PROSITE-ProRule" id="PRU00042"/>
    </source>
</evidence>
<dbReference type="GO" id="GO:0000785">
    <property type="term" value="C:chromatin"/>
    <property type="evidence" value="ECO:0007669"/>
    <property type="project" value="TreeGrafter"/>
</dbReference>
<dbReference type="PANTHER" id="PTHR40626:SF8">
    <property type="entry name" value="C2H2 FINGER DOMAIN TRANSCRIPTION FACTOR (EUROFUNG)-RELATED"/>
    <property type="match status" value="1"/>
</dbReference>
<keyword evidence="4 7" id="KW-0863">Zinc-finger</keyword>
<gene>
    <name evidence="9" type="ORF">UA08_02921</name>
</gene>
<dbReference type="GO" id="GO:0006351">
    <property type="term" value="P:DNA-templated transcription"/>
    <property type="evidence" value="ECO:0007669"/>
    <property type="project" value="InterPro"/>
</dbReference>
<dbReference type="CDD" id="cd12148">
    <property type="entry name" value="fungal_TF_MHR"/>
    <property type="match status" value="1"/>
</dbReference>
<keyword evidence="3" id="KW-0677">Repeat</keyword>
<evidence type="ECO:0000313" key="10">
    <source>
        <dbReference type="Proteomes" id="UP000214365"/>
    </source>
</evidence>